<feature type="region of interest" description="Disordered" evidence="1">
    <location>
        <begin position="1"/>
        <end position="29"/>
    </location>
</feature>
<proteinExistence type="predicted"/>
<dbReference type="AlphaFoldDB" id="A0A1J5PTU6"/>
<organism evidence="2">
    <name type="scientific">mine drainage metagenome</name>
    <dbReference type="NCBI Taxonomy" id="410659"/>
    <lineage>
        <taxon>unclassified sequences</taxon>
        <taxon>metagenomes</taxon>
        <taxon>ecological metagenomes</taxon>
    </lineage>
</organism>
<reference evidence="2" key="1">
    <citation type="submission" date="2016-10" db="EMBL/GenBank/DDBJ databases">
        <title>Sequence of Gallionella enrichment culture.</title>
        <authorList>
            <person name="Poehlein A."/>
            <person name="Muehling M."/>
            <person name="Daniel R."/>
        </authorList>
    </citation>
    <scope>NUCLEOTIDE SEQUENCE</scope>
</reference>
<accession>A0A1J5PTU6</accession>
<evidence type="ECO:0000313" key="2">
    <source>
        <dbReference type="EMBL" id="OIQ74562.1"/>
    </source>
</evidence>
<comment type="caution">
    <text evidence="2">The sequence shown here is derived from an EMBL/GenBank/DDBJ whole genome shotgun (WGS) entry which is preliminary data.</text>
</comment>
<protein>
    <submittedName>
        <fullName evidence="2">Uncharacterized protein</fullName>
    </submittedName>
</protein>
<evidence type="ECO:0000256" key="1">
    <source>
        <dbReference type="SAM" id="MobiDB-lite"/>
    </source>
</evidence>
<gene>
    <name evidence="2" type="ORF">GALL_437810</name>
</gene>
<dbReference type="EMBL" id="MLJW01002464">
    <property type="protein sequence ID" value="OIQ74562.1"/>
    <property type="molecule type" value="Genomic_DNA"/>
</dbReference>
<sequence>MIGYQAKVSAPMKKRVRPVEEPEQKTLPRADRIPTEGFVVIVDGHFKSVYDTVTAAEASGRKLKSTYPMLQIQIYDAATKVRTSLS</sequence>
<feature type="compositionally biased region" description="Basic and acidic residues" evidence="1">
    <location>
        <begin position="17"/>
        <end position="29"/>
    </location>
</feature>
<name>A0A1J5PTU6_9ZZZZ</name>